<keyword evidence="2" id="KW-1185">Reference proteome</keyword>
<protein>
    <submittedName>
        <fullName evidence="1">Uncharacterized protein</fullName>
    </submittedName>
</protein>
<evidence type="ECO:0000313" key="1">
    <source>
        <dbReference type="EMBL" id="KAI8571112.1"/>
    </source>
</evidence>
<comment type="caution">
    <text evidence="1">The sequence shown here is derived from an EMBL/GenBank/DDBJ whole genome shotgun (WGS) entry which is preliminary data.</text>
</comment>
<dbReference type="EMBL" id="CM046388">
    <property type="protein sequence ID" value="KAI8571112.1"/>
    <property type="molecule type" value="Genomic_DNA"/>
</dbReference>
<evidence type="ECO:0000313" key="2">
    <source>
        <dbReference type="Proteomes" id="UP001062846"/>
    </source>
</evidence>
<organism evidence="1 2">
    <name type="scientific">Rhododendron molle</name>
    <name type="common">Chinese azalea</name>
    <name type="synonym">Azalea mollis</name>
    <dbReference type="NCBI Taxonomy" id="49168"/>
    <lineage>
        <taxon>Eukaryota</taxon>
        <taxon>Viridiplantae</taxon>
        <taxon>Streptophyta</taxon>
        <taxon>Embryophyta</taxon>
        <taxon>Tracheophyta</taxon>
        <taxon>Spermatophyta</taxon>
        <taxon>Magnoliopsida</taxon>
        <taxon>eudicotyledons</taxon>
        <taxon>Gunneridae</taxon>
        <taxon>Pentapetalae</taxon>
        <taxon>asterids</taxon>
        <taxon>Ericales</taxon>
        <taxon>Ericaceae</taxon>
        <taxon>Ericoideae</taxon>
        <taxon>Rhodoreae</taxon>
        <taxon>Rhododendron</taxon>
    </lineage>
</organism>
<gene>
    <name evidence="1" type="ORF">RHMOL_Rhmol01G0092300</name>
</gene>
<accession>A0ACC0Q1F9</accession>
<dbReference type="Proteomes" id="UP001062846">
    <property type="component" value="Chromosome 1"/>
</dbReference>
<proteinExistence type="predicted"/>
<sequence length="1984" mass="224788">MDASWAEGCSSSSIPISPQWAYDVFVSFRGADTRKKFTSHLFVALEDNGFHIFRDDKELERGEFISDGLLKAIEGSRISLIVFSKDYVRSRWCLDELVKIMDCRETFKQIVVPIFYDVVPSDVRKQMGVLQDAFANHKKLLREEPNGKVEKWRAALTKAANLSGRHLLNEGDEAELIKMIIEDVRKVSPTHLNVPDRQVGLDHRVAELNVLLNRDFNCVGIVAIWGMGGIGKTTIAKRLYNLIQHKFERSGFLENVSETSQAQNGLVELQKKLLLAILKRSHELSNSHEGIEVIKKTAFGRRKVLVVLDDVDNDQQLKALAIDQDSFAPGSKIIITTRDKSSLKILELGANNIYGPEKLDKDESLKLFSWHAFKEDHPPEDHLDLSHQIVHYAGGLPLALEVLGSYFRGESILQWESAIAKLRKIPANDVQGKLKISFDSLSEQLKKLFLDMACFFVGIGRDFTVKILEGYDMFAEDEVRKLADQCLIKYDCNDQIVMHDMIRDMGREIVRQESLEDPGKRSRLWYPDDVLEVLRYGMGTEAVKGLILKATDVQVNAKAFEKMNNLWLLHLDYIHLTAGYEHISRRLLWLSWKGFPLDCIPWNFSMEKLVALDLSYSRLKKVWNGNMILGKLKFLYLNHCHYLTRTPDFSGLSSLEELLLNDCKRLVEVDESIRCLNKLLVLGMKNCTKLRKLPSSIWMLKSLERLDLSGCSNLENLAVFKGPLYTLRCLFFSSWTLPPKAVDSIGLSRTPIQASSWLKELNLDGCHLSYLPEEIGNLISLQTLDLAKNNLSTLPDGICNLTCLKRLRLEDNNVSRLPWGIGELTSLENLNLRRNSLCTLPDTIGKLSCLMYLLVENNKLTHLPSEIGDLDSLKALGLAHNNGFRALPESICKLVRLRTLNLVGCNLSHLPSEIDGLISLWGLYLGHNTSLTIPDNCRFVNDTWLNNCRFVNEDRCPSLESLPLELDQLGRFTNYSGANELAENNYLTSLLKQLPKSKGLSELEHTVRIIVPAGEEELRIWFPYRDGRGPNVSFVVPPSPSVNRKILGWIIRLVVGAPRETFGQYQWVRQSLVFEGVIYNKIRVWSGKFHFALSPTDIDHVRLIYIPQGFLGLQLEGGDEVEIPICTEGNVVVKKWAIDVIYEADEIHKGIEVIKKTTFDQKKDLLVLDDVDNVQRLEALAIDRDSFAPGSRIIITTRVKSSLKILELGEKEIYGPERLDEDESLELFSWHAFKEDHPPKDHLDLSRQIGHYAGGLPLALEILGSYFRGNSVSQWQRAIAKLRKILDDDVQGKLNQSLKMSFDSLSERYGIDMGREIVRQESLEDPGKRSRLWYPDDVLDVLIDGTGTEAVKGLILNATNVQVNAKAFEKMNNLWLLHLDYIHLTTSYEHISRRLLWLSWKGLPLDCIPRNFSIEKLVALDLSYSRLEKVWNGNMVHPYFFSLSDIYRMVYFVKINFPRILLDILGKLKFLYLSNCHYLTRTPDFSGLSSLEELLLNGCISLVEGDESIRCLNNLLVLGMKNCTQLRKLPSSIWMLKSLEHLDLSGCSNLGNLAVSKEPLYKLRCLFFSSWTLPPKAVDSIGLSRTPVRATSCLKKLNLDGCHLSYLPEEIGNLISLPTLYLAENNLNTLPDGICNLTCLKRLDLESNNVSNLPSGIRRLTSLESLDLLGNSLCTLPDTIGKLSCLKDLFVSYNNLSTLPDGICNLTCLEHFDLRENNVSNLPSGIGRLTSLERLYLSGNSLCTLPDTIVNLIGGILTIQVTRTSVEAKRCPSLESLPPELDQLGRCADYSGCNKLAENNYLTSLLKQLPKSKGLSKLEDVVCIIVPAGEEELRIWFPYRNGRGPNLSFVVPPSPFANQKMLGWILRLVVWNPQETADLWIEKVICNKIGYRDVRLPRNILYKPFPTDVDHVWLRYIPQGYGGLQLEGGDEVEIPIREHGRHIPIDVTHPNTIVKKWAIDLIYEADEIHKGNDTCCQVVCNIQL</sequence>
<reference evidence="1" key="1">
    <citation type="submission" date="2022-02" db="EMBL/GenBank/DDBJ databases">
        <title>Plant Genome Project.</title>
        <authorList>
            <person name="Zhang R.-G."/>
        </authorList>
    </citation>
    <scope>NUCLEOTIDE SEQUENCE</scope>
    <source>
        <strain evidence="1">AT1</strain>
    </source>
</reference>
<name>A0ACC0Q1F9_RHOML</name>